<name>A0AAD6CVI6_9EURO</name>
<keyword evidence="13" id="KW-0238">DNA-binding</keyword>
<dbReference type="PANTHER" id="PTHR11630:SF44">
    <property type="entry name" value="DNA REPLICATION LICENSING FACTOR MCM2"/>
    <property type="match status" value="1"/>
</dbReference>
<dbReference type="GO" id="GO:0005656">
    <property type="term" value="C:nuclear pre-replicative complex"/>
    <property type="evidence" value="ECO:0007669"/>
    <property type="project" value="UniProtKB-ARBA"/>
</dbReference>
<dbReference type="PROSITE" id="PS00847">
    <property type="entry name" value="MCM_1"/>
    <property type="match status" value="1"/>
</dbReference>
<dbReference type="InterPro" id="IPR001208">
    <property type="entry name" value="MCM_dom"/>
</dbReference>
<evidence type="ECO:0000256" key="7">
    <source>
        <dbReference type="ARBA" id="ARBA00022741"/>
    </source>
</evidence>
<dbReference type="GO" id="GO:0031261">
    <property type="term" value="C:DNA replication preinitiation complex"/>
    <property type="evidence" value="ECO:0007669"/>
    <property type="project" value="UniProtKB-ARBA"/>
</dbReference>
<dbReference type="InterPro" id="IPR018525">
    <property type="entry name" value="MCM_CS"/>
</dbReference>
<dbReference type="SMART" id="SM00350">
    <property type="entry name" value="MCM"/>
    <property type="match status" value="1"/>
</dbReference>
<evidence type="ECO:0000256" key="18">
    <source>
        <dbReference type="ARBA" id="ARBA00078186"/>
    </source>
</evidence>
<dbReference type="GO" id="GO:0008270">
    <property type="term" value="F:zinc ion binding"/>
    <property type="evidence" value="ECO:0007669"/>
    <property type="project" value="UniProtKB-KW"/>
</dbReference>
<dbReference type="InterPro" id="IPR027417">
    <property type="entry name" value="P-loop_NTPase"/>
</dbReference>
<evidence type="ECO:0000256" key="9">
    <source>
        <dbReference type="ARBA" id="ARBA00022801"/>
    </source>
</evidence>
<comment type="caution">
    <text evidence="21">The sequence shown here is derived from an EMBL/GenBank/DDBJ whole genome shotgun (WGS) entry which is preliminary data.</text>
</comment>
<proteinExistence type="inferred from homology"/>
<evidence type="ECO:0000256" key="11">
    <source>
        <dbReference type="ARBA" id="ARBA00022833"/>
    </source>
</evidence>
<dbReference type="GO" id="GO:0017116">
    <property type="term" value="F:single-stranded DNA helicase activity"/>
    <property type="evidence" value="ECO:0007669"/>
    <property type="project" value="TreeGrafter"/>
</dbReference>
<keyword evidence="11" id="KW-0862">Zinc</keyword>
<feature type="domain" description="MCM C-terminal AAA(+) ATPase" evidence="20">
    <location>
        <begin position="502"/>
        <end position="708"/>
    </location>
</feature>
<keyword evidence="14" id="KW-0539">Nucleus</keyword>
<feature type="compositionally biased region" description="Acidic residues" evidence="19">
    <location>
        <begin position="71"/>
        <end position="81"/>
    </location>
</feature>
<keyword evidence="12" id="KW-0067">ATP-binding</keyword>
<dbReference type="InterPro" id="IPR027925">
    <property type="entry name" value="MCM_N"/>
</dbReference>
<evidence type="ECO:0000313" key="22">
    <source>
        <dbReference type="Proteomes" id="UP001220324"/>
    </source>
</evidence>
<feature type="region of interest" description="Disordered" evidence="19">
    <location>
        <begin position="890"/>
        <end position="911"/>
    </location>
</feature>
<protein>
    <recommendedName>
        <fullName evidence="4">DNA replication licensing factor MCM2</fullName>
        <ecNumber evidence="3">3.6.4.12</ecNumber>
    </recommendedName>
    <alternativeName>
        <fullName evidence="17">DNA replication licensing factor mcm2</fullName>
    </alternativeName>
    <alternativeName>
        <fullName evidence="18">Minichromosome maintenance protein 2</fullName>
    </alternativeName>
</protein>
<comment type="subcellular location">
    <subcellularLocation>
        <location evidence="1">Nucleus</location>
    </subcellularLocation>
</comment>
<dbReference type="Gene3D" id="3.40.50.300">
    <property type="entry name" value="P-loop containing nucleotide triphosphate hydrolases"/>
    <property type="match status" value="1"/>
</dbReference>
<dbReference type="PRINTS" id="PR01657">
    <property type="entry name" value="MCMFAMILY"/>
</dbReference>
<evidence type="ECO:0000256" key="1">
    <source>
        <dbReference type="ARBA" id="ARBA00004123"/>
    </source>
</evidence>
<evidence type="ECO:0000256" key="15">
    <source>
        <dbReference type="ARBA" id="ARBA00023306"/>
    </source>
</evidence>
<evidence type="ECO:0000256" key="17">
    <source>
        <dbReference type="ARBA" id="ARBA00074927"/>
    </source>
</evidence>
<evidence type="ECO:0000256" key="14">
    <source>
        <dbReference type="ARBA" id="ARBA00023242"/>
    </source>
</evidence>
<comment type="similarity">
    <text evidence="2">Belongs to the MCM family.</text>
</comment>
<dbReference type="InterPro" id="IPR008045">
    <property type="entry name" value="MCM2"/>
</dbReference>
<dbReference type="EMBL" id="JAQIZZ010000006">
    <property type="protein sequence ID" value="KAJ5538702.1"/>
    <property type="molecule type" value="Genomic_DNA"/>
</dbReference>
<dbReference type="EC" id="3.6.4.12" evidence="3"/>
<keyword evidence="9" id="KW-0378">Hydrolase</keyword>
<dbReference type="GO" id="GO:0003682">
    <property type="term" value="F:chromatin binding"/>
    <property type="evidence" value="ECO:0007669"/>
    <property type="project" value="UniProtKB-ARBA"/>
</dbReference>
<dbReference type="CDD" id="cd17753">
    <property type="entry name" value="MCM2"/>
    <property type="match status" value="1"/>
</dbReference>
<evidence type="ECO:0000256" key="10">
    <source>
        <dbReference type="ARBA" id="ARBA00022806"/>
    </source>
</evidence>
<dbReference type="Pfam" id="PF17855">
    <property type="entry name" value="MCM_lid"/>
    <property type="match status" value="1"/>
</dbReference>
<keyword evidence="5" id="KW-0235">DNA replication</keyword>
<dbReference type="Pfam" id="PF17207">
    <property type="entry name" value="MCM_OB"/>
    <property type="match status" value="1"/>
</dbReference>
<dbReference type="PANTHER" id="PTHR11630">
    <property type="entry name" value="DNA REPLICATION LICENSING FACTOR MCM FAMILY MEMBER"/>
    <property type="match status" value="1"/>
</dbReference>
<evidence type="ECO:0000256" key="5">
    <source>
        <dbReference type="ARBA" id="ARBA00022705"/>
    </source>
</evidence>
<dbReference type="PROSITE" id="PS50051">
    <property type="entry name" value="MCM_2"/>
    <property type="match status" value="1"/>
</dbReference>
<evidence type="ECO:0000256" key="4">
    <source>
        <dbReference type="ARBA" id="ARBA00018925"/>
    </source>
</evidence>
<dbReference type="Gene3D" id="2.20.28.10">
    <property type="match status" value="1"/>
</dbReference>
<dbReference type="InterPro" id="IPR012340">
    <property type="entry name" value="NA-bd_OB-fold"/>
</dbReference>
<sequence length="911" mass="102401">MDPLQPSDSAANRGPRSNTRKRSREPDDMSSPAALPPPVVCEPPEEKLRGYSQLTICAAAALGSSPPPMPFDEDDDDDEEAEMIPDIDDMDELAEDEEGIDLFGDDFQRDYEGAPDEYVNEAYIDDDGEHRELTAAERRQLDSRLDQRDMARRRMPAAFLQDDDDQELDLARQPRRRRHHYDEDHEDIDMGEDGMQELTLEELADVKAANITDWVTQPQVLRSIYREFKAFLTEFIDASGQSVYGNRIKTLGEVNSASLEVSYAHLSSSKAALSYFLANEPTEILKVFDQAALDVTLFYYPQYHDIHNEIHVRITDIPVIYTLRQLRQSHLNCLVRVGGVVTRRTGVFPQLKFVMFLCQKCGITLGPFQQESSSEVKISFCQNCQSRGPFTVNNEKTVYRNYQKMTLQESPGTVPAGRLPRQREVILLADLIDTAKPGDEIEVTGIYRNSYDAQLNNKNGFPVFSTVIEANQVVKSHDQLAGFRLTEDDEREIRALSREPDIVDRIVRSMAPSIYGHQDVKTAVALSLFGGVSKQAQGKMSIRGDINVLLLGDPGTAKSQVLKYVEKTAHRAVFATGQGASAVGLTASVRRDPLTSEWTLEGGALVLADRGTCLIDEFDKMNDQDRTSIHEAMEQQTISISKAGIVTTLQARCAVVAAANPQGGRYNATKPLSENVELTEPILSRFDILCVVRDLVEPSEDERLANFVIESHHRANPARPLRDDQNNLVDTDGHLINEEGYRVDEHGRILPPKQEEIAQRAAEQKKQEEEREGEIPQELLRKYILYARERCHPKLYQIDQDKVARLFADMRRESLATGAYPITVRHLEAIMRIAESFCKMRLSEYCTSQDIDRAIAVTVESFVGSQKISCKKALSRAFAKYTLARPKPMSKRRAGVAVPNPHLPRSTSVAQ</sequence>
<comment type="catalytic activity">
    <reaction evidence="16">
        <text>ATP + H2O = ADP + phosphate + H(+)</text>
        <dbReference type="Rhea" id="RHEA:13065"/>
        <dbReference type="ChEBI" id="CHEBI:15377"/>
        <dbReference type="ChEBI" id="CHEBI:15378"/>
        <dbReference type="ChEBI" id="CHEBI:30616"/>
        <dbReference type="ChEBI" id="CHEBI:43474"/>
        <dbReference type="ChEBI" id="CHEBI:456216"/>
        <dbReference type="EC" id="3.6.4.12"/>
    </reaction>
</comment>
<dbReference type="AlphaFoldDB" id="A0AAD6CVI6"/>
<evidence type="ECO:0000256" key="3">
    <source>
        <dbReference type="ARBA" id="ARBA00012551"/>
    </source>
</evidence>
<keyword evidence="22" id="KW-1185">Reference proteome</keyword>
<dbReference type="InterPro" id="IPR033762">
    <property type="entry name" value="MCM_OB"/>
</dbReference>
<evidence type="ECO:0000313" key="21">
    <source>
        <dbReference type="EMBL" id="KAJ5538702.1"/>
    </source>
</evidence>
<evidence type="ECO:0000256" key="2">
    <source>
        <dbReference type="ARBA" id="ARBA00008010"/>
    </source>
</evidence>
<dbReference type="Proteomes" id="UP001220324">
    <property type="component" value="Unassembled WGS sequence"/>
</dbReference>
<evidence type="ECO:0000259" key="20">
    <source>
        <dbReference type="PROSITE" id="PS50051"/>
    </source>
</evidence>
<dbReference type="Pfam" id="PF00493">
    <property type="entry name" value="MCM"/>
    <property type="match status" value="1"/>
</dbReference>
<keyword evidence="8" id="KW-0863">Zinc-finger</keyword>
<dbReference type="PRINTS" id="PR01658">
    <property type="entry name" value="MCMPROTEIN2"/>
</dbReference>
<dbReference type="GO" id="GO:0003697">
    <property type="term" value="F:single-stranded DNA binding"/>
    <property type="evidence" value="ECO:0007669"/>
    <property type="project" value="TreeGrafter"/>
</dbReference>
<dbReference type="GO" id="GO:0043138">
    <property type="term" value="F:3'-5' DNA helicase activity"/>
    <property type="evidence" value="ECO:0007669"/>
    <property type="project" value="TreeGrafter"/>
</dbReference>
<keyword evidence="10" id="KW-0347">Helicase</keyword>
<dbReference type="GO" id="GO:0042555">
    <property type="term" value="C:MCM complex"/>
    <property type="evidence" value="ECO:0007669"/>
    <property type="project" value="InterPro"/>
</dbReference>
<feature type="region of interest" description="Disordered" evidence="19">
    <location>
        <begin position="1"/>
        <end position="45"/>
    </location>
</feature>
<dbReference type="InterPro" id="IPR031327">
    <property type="entry name" value="MCM"/>
</dbReference>
<dbReference type="InterPro" id="IPR041562">
    <property type="entry name" value="MCM_lid"/>
</dbReference>
<dbReference type="GO" id="GO:0016787">
    <property type="term" value="F:hydrolase activity"/>
    <property type="evidence" value="ECO:0007669"/>
    <property type="project" value="UniProtKB-KW"/>
</dbReference>
<reference evidence="21 22" key="1">
    <citation type="journal article" date="2023" name="IMA Fungus">
        <title>Comparative genomic study of the Penicillium genus elucidates a diverse pangenome and 15 lateral gene transfer events.</title>
        <authorList>
            <person name="Petersen C."/>
            <person name="Sorensen T."/>
            <person name="Nielsen M.R."/>
            <person name="Sondergaard T.E."/>
            <person name="Sorensen J.L."/>
            <person name="Fitzpatrick D.A."/>
            <person name="Frisvad J.C."/>
            <person name="Nielsen K.L."/>
        </authorList>
    </citation>
    <scope>NUCLEOTIDE SEQUENCE [LARGE SCALE GENOMIC DNA]</scope>
    <source>
        <strain evidence="21 22">IBT 35679</strain>
    </source>
</reference>
<dbReference type="GO" id="GO:0005524">
    <property type="term" value="F:ATP binding"/>
    <property type="evidence" value="ECO:0007669"/>
    <property type="project" value="UniProtKB-KW"/>
</dbReference>
<feature type="region of interest" description="Disordered" evidence="19">
    <location>
        <begin position="61"/>
        <end position="81"/>
    </location>
</feature>
<keyword evidence="7" id="KW-0547">Nucleotide-binding</keyword>
<dbReference type="GO" id="GO:1902975">
    <property type="term" value="P:mitotic DNA replication initiation"/>
    <property type="evidence" value="ECO:0007669"/>
    <property type="project" value="TreeGrafter"/>
</dbReference>
<dbReference type="Gene3D" id="2.40.50.140">
    <property type="entry name" value="Nucleic acid-binding proteins"/>
    <property type="match status" value="1"/>
</dbReference>
<keyword evidence="15" id="KW-0131">Cell cycle</keyword>
<evidence type="ECO:0000256" key="6">
    <source>
        <dbReference type="ARBA" id="ARBA00022723"/>
    </source>
</evidence>
<accession>A0AAD6CVI6</accession>
<dbReference type="SUPFAM" id="SSF50249">
    <property type="entry name" value="Nucleic acid-binding proteins"/>
    <property type="match status" value="1"/>
</dbReference>
<dbReference type="GO" id="GO:0043596">
    <property type="term" value="C:nuclear replication fork"/>
    <property type="evidence" value="ECO:0007669"/>
    <property type="project" value="UniProtKB-ARBA"/>
</dbReference>
<dbReference type="FunFam" id="3.30.1640.10:FF:000003">
    <property type="entry name" value="DNA helicase"/>
    <property type="match status" value="1"/>
</dbReference>
<dbReference type="GO" id="GO:0000727">
    <property type="term" value="P:double-strand break repair via break-induced replication"/>
    <property type="evidence" value="ECO:0007669"/>
    <property type="project" value="TreeGrafter"/>
</dbReference>
<evidence type="ECO:0000256" key="13">
    <source>
        <dbReference type="ARBA" id="ARBA00023125"/>
    </source>
</evidence>
<dbReference type="Gene3D" id="3.30.1640.10">
    <property type="entry name" value="mini-chromosome maintenance (MCM) complex, chain A, domain 1"/>
    <property type="match status" value="1"/>
</dbReference>
<evidence type="ECO:0000256" key="12">
    <source>
        <dbReference type="ARBA" id="ARBA00022840"/>
    </source>
</evidence>
<dbReference type="GO" id="GO:0006279">
    <property type="term" value="P:premeiotic DNA replication"/>
    <property type="evidence" value="ECO:0007669"/>
    <property type="project" value="UniProtKB-ARBA"/>
</dbReference>
<dbReference type="SUPFAM" id="SSF52540">
    <property type="entry name" value="P-loop containing nucleoside triphosphate hydrolases"/>
    <property type="match status" value="1"/>
</dbReference>
<keyword evidence="6" id="KW-0479">Metal-binding</keyword>
<evidence type="ECO:0000256" key="19">
    <source>
        <dbReference type="SAM" id="MobiDB-lite"/>
    </source>
</evidence>
<feature type="compositionally biased region" description="Polar residues" evidence="19">
    <location>
        <begin position="1"/>
        <end position="10"/>
    </location>
</feature>
<evidence type="ECO:0000256" key="8">
    <source>
        <dbReference type="ARBA" id="ARBA00022771"/>
    </source>
</evidence>
<organism evidence="21 22">
    <name type="scientific">Penicillium frequentans</name>
    <dbReference type="NCBI Taxonomy" id="3151616"/>
    <lineage>
        <taxon>Eukaryota</taxon>
        <taxon>Fungi</taxon>
        <taxon>Dikarya</taxon>
        <taxon>Ascomycota</taxon>
        <taxon>Pezizomycotina</taxon>
        <taxon>Eurotiomycetes</taxon>
        <taxon>Eurotiomycetidae</taxon>
        <taxon>Eurotiales</taxon>
        <taxon>Aspergillaceae</taxon>
        <taxon>Penicillium</taxon>
    </lineage>
</organism>
<gene>
    <name evidence="21" type="ORF">N7494_008181</name>
</gene>
<dbReference type="Pfam" id="PF12619">
    <property type="entry name" value="MCM2_N"/>
    <property type="match status" value="1"/>
</dbReference>
<dbReference type="FunFam" id="2.20.28.10:FF:000002">
    <property type="entry name" value="DNA helicase"/>
    <property type="match status" value="1"/>
</dbReference>
<evidence type="ECO:0000256" key="16">
    <source>
        <dbReference type="ARBA" id="ARBA00047995"/>
    </source>
</evidence>
<dbReference type="Pfam" id="PF14551">
    <property type="entry name" value="MCM_N"/>
    <property type="match status" value="1"/>
</dbReference>